<dbReference type="AlphaFoldDB" id="A0A0F9WVD5"/>
<sequence length="579" mass="63511">MKHQSNFTPDLQAAYDVDLKALDAAKDRWAQTSLSERIAVLQAVKDNLMRVADEWVDAAGKAKGIPQGSPLLGEEWTSGPYAVMSCCNGLMDTLSQMEGKTFLDGLKKRSLPSGQTAVRVVPHSIWDRLLISGVHADVWMQKGVTPANLKNNAASAYDIPTNQRRGKVALVLGAGNIAAITPLDAFQKLFLENQVVLLKMNPVNDYLTEPLQAALKPLIDRDALRIHRGDGPAGAYLTSHPLVEEIHITGARATHDLIVWGAGEEGEKNKAANTPKNTRHMTSELGAVCPTIVVPGPWTKADLRFQAENIATMKLHNGGFNCVAVQSLILPKGWDKTAELMGNVADVMAKHTKRAAYYPGAEDRQQAFVDHAENPQKLDRGADVAPLYLADMAEGDSDWLAQTEVFTSALGVMHIEAKDAETYMIEAIKWANDTLYGTLGGNIIIHPATIRAMGRKRFEEIIAEFRYGAIAINAWSGLAFLVTACPWGGFAGATLQNVQSGVGTVHNTFMLENVERTVIEAPFRPFPRNLLSGGMSLLPRPPWFVSNKRQHHIGRLLTQFQHKPSWFKLPRIFFHALLG</sequence>
<dbReference type="PANTHER" id="PTHR42804:SF1">
    <property type="entry name" value="ALDEHYDE DEHYDROGENASE-RELATED"/>
    <property type="match status" value="1"/>
</dbReference>
<reference evidence="2" key="1">
    <citation type="journal article" date="2015" name="Nature">
        <title>Complex archaea that bridge the gap between prokaryotes and eukaryotes.</title>
        <authorList>
            <person name="Spang A."/>
            <person name="Saw J.H."/>
            <person name="Jorgensen S.L."/>
            <person name="Zaremba-Niedzwiedzka K."/>
            <person name="Martijn J."/>
            <person name="Lind A.E."/>
            <person name="van Eijk R."/>
            <person name="Schleper C."/>
            <person name="Guy L."/>
            <person name="Ettema T.J."/>
        </authorList>
    </citation>
    <scope>NUCLEOTIDE SEQUENCE</scope>
</reference>
<proteinExistence type="predicted"/>
<dbReference type="InterPro" id="IPR016161">
    <property type="entry name" value="Ald_DH/histidinol_DH"/>
</dbReference>
<dbReference type="InterPro" id="IPR016163">
    <property type="entry name" value="Ald_DH_C"/>
</dbReference>
<accession>A0A0F9WVD5</accession>
<dbReference type="Pfam" id="PF00171">
    <property type="entry name" value="Aldedh"/>
    <property type="match status" value="1"/>
</dbReference>
<dbReference type="Gene3D" id="3.40.309.10">
    <property type="entry name" value="Aldehyde Dehydrogenase, Chain A, domain 2"/>
    <property type="match status" value="1"/>
</dbReference>
<feature type="domain" description="Aldehyde dehydrogenase" evidence="1">
    <location>
        <begin position="219"/>
        <end position="494"/>
    </location>
</feature>
<comment type="caution">
    <text evidence="2">The sequence shown here is derived from an EMBL/GenBank/DDBJ whole genome shotgun (WGS) entry which is preliminary data.</text>
</comment>
<organism evidence="2">
    <name type="scientific">marine sediment metagenome</name>
    <dbReference type="NCBI Taxonomy" id="412755"/>
    <lineage>
        <taxon>unclassified sequences</taxon>
        <taxon>metagenomes</taxon>
        <taxon>ecological metagenomes</taxon>
    </lineage>
</organism>
<name>A0A0F9WVD5_9ZZZZ</name>
<dbReference type="Gene3D" id="3.40.605.10">
    <property type="entry name" value="Aldehyde Dehydrogenase, Chain A, domain 1"/>
    <property type="match status" value="1"/>
</dbReference>
<protein>
    <recommendedName>
        <fullName evidence="1">Aldehyde dehydrogenase domain-containing protein</fullName>
    </recommendedName>
</protein>
<dbReference type="InterPro" id="IPR016162">
    <property type="entry name" value="Ald_DH_N"/>
</dbReference>
<evidence type="ECO:0000259" key="1">
    <source>
        <dbReference type="Pfam" id="PF00171"/>
    </source>
</evidence>
<evidence type="ECO:0000313" key="2">
    <source>
        <dbReference type="EMBL" id="KKN82878.1"/>
    </source>
</evidence>
<dbReference type="GO" id="GO:0016620">
    <property type="term" value="F:oxidoreductase activity, acting on the aldehyde or oxo group of donors, NAD or NADP as acceptor"/>
    <property type="evidence" value="ECO:0007669"/>
    <property type="project" value="InterPro"/>
</dbReference>
<dbReference type="PANTHER" id="PTHR42804">
    <property type="entry name" value="ALDEHYDE DEHYDROGENASE"/>
    <property type="match status" value="1"/>
</dbReference>
<dbReference type="SUPFAM" id="SSF53720">
    <property type="entry name" value="ALDH-like"/>
    <property type="match status" value="1"/>
</dbReference>
<dbReference type="EMBL" id="LAZR01000194">
    <property type="protein sequence ID" value="KKN82878.1"/>
    <property type="molecule type" value="Genomic_DNA"/>
</dbReference>
<dbReference type="InterPro" id="IPR015590">
    <property type="entry name" value="Aldehyde_DH_dom"/>
</dbReference>
<gene>
    <name evidence="2" type="ORF">LCGC14_0305470</name>
</gene>